<keyword evidence="3" id="KW-0067">ATP-binding</keyword>
<dbReference type="InterPro" id="IPR007831">
    <property type="entry name" value="T2SS_GspE_N"/>
</dbReference>
<dbReference type="Proteomes" id="UP000886812">
    <property type="component" value="Unassembled WGS sequence"/>
</dbReference>
<evidence type="ECO:0000313" key="5">
    <source>
        <dbReference type="EMBL" id="HIV04373.1"/>
    </source>
</evidence>
<dbReference type="GO" id="GO:0016887">
    <property type="term" value="F:ATP hydrolysis activity"/>
    <property type="evidence" value="ECO:0007669"/>
    <property type="project" value="TreeGrafter"/>
</dbReference>
<accession>A0A9D1T116</accession>
<dbReference type="SMART" id="SM00382">
    <property type="entry name" value="AAA"/>
    <property type="match status" value="1"/>
</dbReference>
<reference evidence="5" key="2">
    <citation type="journal article" date="2021" name="PeerJ">
        <title>Extensive microbial diversity within the chicken gut microbiome revealed by metagenomics and culture.</title>
        <authorList>
            <person name="Gilroy R."/>
            <person name="Ravi A."/>
            <person name="Getino M."/>
            <person name="Pursley I."/>
            <person name="Horton D.L."/>
            <person name="Alikhan N.F."/>
            <person name="Baker D."/>
            <person name="Gharbi K."/>
            <person name="Hall N."/>
            <person name="Watson M."/>
            <person name="Adriaenssens E.M."/>
            <person name="Foster-Nyarko E."/>
            <person name="Jarju S."/>
            <person name="Secka A."/>
            <person name="Antonio M."/>
            <person name="Oren A."/>
            <person name="Chaudhuri R.R."/>
            <person name="La Ragione R."/>
            <person name="Hildebrand F."/>
            <person name="Pallen M.J."/>
        </authorList>
    </citation>
    <scope>NUCLEOTIDE SEQUENCE</scope>
    <source>
        <strain evidence="5">10669</strain>
    </source>
</reference>
<dbReference type="Pfam" id="PF05157">
    <property type="entry name" value="MshEN"/>
    <property type="match status" value="1"/>
</dbReference>
<evidence type="ECO:0000256" key="2">
    <source>
        <dbReference type="ARBA" id="ARBA00022741"/>
    </source>
</evidence>
<comment type="similarity">
    <text evidence="1">Belongs to the GSP E family.</text>
</comment>
<evidence type="ECO:0000256" key="1">
    <source>
        <dbReference type="ARBA" id="ARBA00006611"/>
    </source>
</evidence>
<dbReference type="CDD" id="cd01129">
    <property type="entry name" value="PulE-GspE-like"/>
    <property type="match status" value="1"/>
</dbReference>
<name>A0A9D1T116_9BACT</name>
<dbReference type="Pfam" id="PF00437">
    <property type="entry name" value="T2SSE"/>
    <property type="match status" value="1"/>
</dbReference>
<dbReference type="Gene3D" id="3.30.450.90">
    <property type="match status" value="1"/>
</dbReference>
<protein>
    <submittedName>
        <fullName evidence="5">Flp pilus assembly complex ATPase component TadA</fullName>
    </submittedName>
</protein>
<dbReference type="InterPro" id="IPR037257">
    <property type="entry name" value="T2SS_E_N_sf"/>
</dbReference>
<keyword evidence="2" id="KW-0547">Nucleotide-binding</keyword>
<proteinExistence type="inferred from homology"/>
<organism evidence="5 6">
    <name type="scientific">Candidatus Spyradosoma merdigallinarum</name>
    <dbReference type="NCBI Taxonomy" id="2840950"/>
    <lineage>
        <taxon>Bacteria</taxon>
        <taxon>Pseudomonadati</taxon>
        <taxon>Verrucomicrobiota</taxon>
        <taxon>Opitutia</taxon>
        <taxon>Opitutia incertae sedis</taxon>
        <taxon>Candidatus Spyradosoma</taxon>
    </lineage>
</organism>
<dbReference type="InterPro" id="IPR027417">
    <property type="entry name" value="P-loop_NTPase"/>
</dbReference>
<dbReference type="InterPro" id="IPR003593">
    <property type="entry name" value="AAA+_ATPase"/>
</dbReference>
<reference evidence="5" key="1">
    <citation type="submission" date="2020-10" db="EMBL/GenBank/DDBJ databases">
        <authorList>
            <person name="Gilroy R."/>
        </authorList>
    </citation>
    <scope>NUCLEOTIDE SEQUENCE</scope>
    <source>
        <strain evidence="5">10669</strain>
    </source>
</reference>
<dbReference type="PANTHER" id="PTHR30258">
    <property type="entry name" value="TYPE II SECRETION SYSTEM PROTEIN GSPE-RELATED"/>
    <property type="match status" value="1"/>
</dbReference>
<dbReference type="InterPro" id="IPR001482">
    <property type="entry name" value="T2SS/T4SS_dom"/>
</dbReference>
<dbReference type="Gene3D" id="3.30.300.160">
    <property type="entry name" value="Type II secretion system, protein E, N-terminal domain"/>
    <property type="match status" value="1"/>
</dbReference>
<dbReference type="FunFam" id="3.30.450.90:FF:000001">
    <property type="entry name" value="Type II secretion system ATPase GspE"/>
    <property type="match status" value="1"/>
</dbReference>
<sequence>MISADDYVIQLIQSEQLVPPDTVAAAREYVLAQGVPEDKADTEALTLLVDKGYTTWAAITALLAQQFDMEVADLQEVRPTQEALERMGRELADRYNVLPLQIEGSQMLAVTADPLDTDMMDELARLIGMSVSFRLAPPDDIREAIKRAYGEENPPQSDAMREIFGTGTGDANVKIPGNDEKGASAEDAPIIKYVNLLITEAIRRRASDIHMEPLEKRFRVRYRIDGVLQEVENPPKRLQASIIARLKLMAEVSLAEKRIPQDGRIQIQVSGKDVDLRVSVLPTVYGESIVMRILDKEGLRLGLPELGFFSDDQATFQKIITGADGIFLVTGPTGSGKSTTLYSALNYINQPDRKIITVEDPVEYQMPGINQVQVRREVGMTFSAALRAMLRQAPNIIMIGEIRDLETAEIAVNASLTGHMVFSTLHTNDAPSAVSRLVDIGVKPFLVSASLRGVLAQRLVRRICPDCAESYTPSEKELISIGMTVGDLSSANFQKGRGCSKCHNTGYRGRRGVFEIFMVNEEIQEMIYRNVSLVDLRRKVRELGMRTMREDGIRKIAAGITTVEEVLSTTVEVE</sequence>
<feature type="domain" description="AAA+ ATPase" evidence="4">
    <location>
        <begin position="323"/>
        <end position="465"/>
    </location>
</feature>
<dbReference type="SUPFAM" id="SSF52540">
    <property type="entry name" value="P-loop containing nucleoside triphosphate hydrolases"/>
    <property type="match status" value="1"/>
</dbReference>
<comment type="caution">
    <text evidence="5">The sequence shown here is derived from an EMBL/GenBank/DDBJ whole genome shotgun (WGS) entry which is preliminary data.</text>
</comment>
<dbReference type="GO" id="GO:0005524">
    <property type="term" value="F:ATP binding"/>
    <property type="evidence" value="ECO:0007669"/>
    <property type="project" value="UniProtKB-KW"/>
</dbReference>
<dbReference type="FunFam" id="3.40.50.300:FF:000398">
    <property type="entry name" value="Type IV pilus assembly ATPase PilB"/>
    <property type="match status" value="1"/>
</dbReference>
<dbReference type="EMBL" id="DVOG01000116">
    <property type="protein sequence ID" value="HIV04373.1"/>
    <property type="molecule type" value="Genomic_DNA"/>
</dbReference>
<evidence type="ECO:0000313" key="6">
    <source>
        <dbReference type="Proteomes" id="UP000886812"/>
    </source>
</evidence>
<dbReference type="GO" id="GO:0005886">
    <property type="term" value="C:plasma membrane"/>
    <property type="evidence" value="ECO:0007669"/>
    <property type="project" value="TreeGrafter"/>
</dbReference>
<dbReference type="Gene3D" id="3.40.50.300">
    <property type="entry name" value="P-loop containing nucleotide triphosphate hydrolases"/>
    <property type="match status" value="1"/>
</dbReference>
<dbReference type="PANTHER" id="PTHR30258:SF1">
    <property type="entry name" value="PROTEIN TRANSPORT PROTEIN HOFB HOMOLOG"/>
    <property type="match status" value="1"/>
</dbReference>
<gene>
    <name evidence="5" type="primary">tadA</name>
    <name evidence="5" type="ORF">IAC75_04385</name>
</gene>
<evidence type="ECO:0000259" key="4">
    <source>
        <dbReference type="SMART" id="SM00382"/>
    </source>
</evidence>
<dbReference type="SUPFAM" id="SSF160246">
    <property type="entry name" value="EspE N-terminal domain-like"/>
    <property type="match status" value="1"/>
</dbReference>
<dbReference type="AlphaFoldDB" id="A0A9D1T116"/>
<evidence type="ECO:0000256" key="3">
    <source>
        <dbReference type="ARBA" id="ARBA00022840"/>
    </source>
</evidence>